<protein>
    <submittedName>
        <fullName evidence="2">Uncharacterized protein</fullName>
    </submittedName>
</protein>
<comment type="caution">
    <text evidence="2">The sequence shown here is derived from an EMBL/GenBank/DDBJ whole genome shotgun (WGS) entry which is preliminary data.</text>
</comment>
<feature type="transmembrane region" description="Helical" evidence="1">
    <location>
        <begin position="90"/>
        <end position="117"/>
    </location>
</feature>
<keyword evidence="1" id="KW-0812">Transmembrane</keyword>
<keyword evidence="3" id="KW-1185">Reference proteome</keyword>
<accession>A0A0M0K578</accession>
<feature type="transmembrane region" description="Helical" evidence="1">
    <location>
        <begin position="255"/>
        <end position="272"/>
    </location>
</feature>
<feature type="non-terminal residue" evidence="2">
    <location>
        <position position="417"/>
    </location>
</feature>
<evidence type="ECO:0000256" key="1">
    <source>
        <dbReference type="SAM" id="Phobius"/>
    </source>
</evidence>
<dbReference type="EMBL" id="JWZX01001428">
    <property type="protein sequence ID" value="KOO33777.1"/>
    <property type="molecule type" value="Genomic_DNA"/>
</dbReference>
<feature type="transmembrane region" description="Helical" evidence="1">
    <location>
        <begin position="311"/>
        <end position="329"/>
    </location>
</feature>
<dbReference type="AlphaFoldDB" id="A0A0M0K578"/>
<sequence length="417" mass="46679">MAMSLVTSIQVCVQIYWMKRMNKKYYEQKEKEPDKFSMGKGSPFRPLPGVFVFPNMQNLVMSLFVTGLVRKSIELLLDTNITCTIAQCRWPGLIILVVVGLFFLSGFVTLLHFWWYYSADSWEWFEPADLSEVDDPAFWLVSKIRLRCCPDRIRGKRFNLVNRVRGDWTKSEEDVVEPDRTERLLAHPVVLLRPRAGDAIDGNKLLWLNRASGSYGISGVLYEWLLLLIQLSIAILTGIGPAIEPGSPEADAQMYAVICLQYGIAVYTMFGGPSADRIDNFVITAQYLTEGTCTLLLLVSGFPELFDLQPLIQMVVFLLLLFGMFIPILEKGYEAIVVQLIKCVYNMEEMSITECCIAIVGFLAAIPSMLAALVGVDAGDGLMETFVEKVVNAAADVAEEAAAIAAVMDNLLFNMRQ</sequence>
<dbReference type="Proteomes" id="UP000037460">
    <property type="component" value="Unassembled WGS sequence"/>
</dbReference>
<name>A0A0M0K578_9EUKA</name>
<proteinExistence type="predicted"/>
<keyword evidence="1" id="KW-0472">Membrane</keyword>
<evidence type="ECO:0000313" key="2">
    <source>
        <dbReference type="EMBL" id="KOO33777.1"/>
    </source>
</evidence>
<gene>
    <name evidence="2" type="ORF">Ctob_016612</name>
</gene>
<feature type="transmembrane region" description="Helical" evidence="1">
    <location>
        <begin position="350"/>
        <end position="374"/>
    </location>
</feature>
<organism evidence="2 3">
    <name type="scientific">Chrysochromulina tobinii</name>
    <dbReference type="NCBI Taxonomy" id="1460289"/>
    <lineage>
        <taxon>Eukaryota</taxon>
        <taxon>Haptista</taxon>
        <taxon>Haptophyta</taxon>
        <taxon>Prymnesiophyceae</taxon>
        <taxon>Prymnesiales</taxon>
        <taxon>Chrysochromulinaceae</taxon>
        <taxon>Chrysochromulina</taxon>
    </lineage>
</organism>
<reference evidence="3" key="1">
    <citation type="journal article" date="2015" name="PLoS Genet.">
        <title>Genome Sequence and Transcriptome Analyses of Chrysochromulina tobin: Metabolic Tools for Enhanced Algal Fitness in the Prominent Order Prymnesiales (Haptophyceae).</title>
        <authorList>
            <person name="Hovde B.T."/>
            <person name="Deodato C.R."/>
            <person name="Hunsperger H.M."/>
            <person name="Ryken S.A."/>
            <person name="Yost W."/>
            <person name="Jha R.K."/>
            <person name="Patterson J."/>
            <person name="Monnat R.J. Jr."/>
            <person name="Barlow S.B."/>
            <person name="Starkenburg S.R."/>
            <person name="Cattolico R.A."/>
        </authorList>
    </citation>
    <scope>NUCLEOTIDE SEQUENCE</scope>
    <source>
        <strain evidence="3">CCMP291</strain>
    </source>
</reference>
<feature type="transmembrane region" description="Helical" evidence="1">
    <location>
        <begin position="224"/>
        <end position="243"/>
    </location>
</feature>
<keyword evidence="1" id="KW-1133">Transmembrane helix</keyword>
<evidence type="ECO:0000313" key="3">
    <source>
        <dbReference type="Proteomes" id="UP000037460"/>
    </source>
</evidence>